<dbReference type="EMBL" id="QQBC01000002">
    <property type="protein sequence ID" value="RDI67689.1"/>
    <property type="molecule type" value="Genomic_DNA"/>
</dbReference>
<keyword evidence="3" id="KW-0134">Cell wall</keyword>
<dbReference type="AlphaFoldDB" id="A0A370IAC7"/>
<dbReference type="SMART" id="SM00822">
    <property type="entry name" value="PKS_KR"/>
    <property type="match status" value="1"/>
</dbReference>
<accession>A0A370IAC7</accession>
<evidence type="ECO:0000256" key="3">
    <source>
        <dbReference type="ARBA" id="ARBA00022512"/>
    </source>
</evidence>
<dbReference type="PROSITE" id="PS00061">
    <property type="entry name" value="ADH_SHORT"/>
    <property type="match status" value="1"/>
</dbReference>
<comment type="caution">
    <text evidence="8">The sequence shown here is derived from an EMBL/GenBank/DDBJ whole genome shotgun (WGS) entry which is preliminary data.</text>
</comment>
<dbReference type="Pfam" id="PF13561">
    <property type="entry name" value="adh_short_C2"/>
    <property type="match status" value="1"/>
</dbReference>
<comment type="subcellular location">
    <subcellularLocation>
        <location evidence="1">Secreted</location>
        <location evidence="1">Cell wall</location>
    </subcellularLocation>
</comment>
<evidence type="ECO:0000256" key="1">
    <source>
        <dbReference type="ARBA" id="ARBA00004191"/>
    </source>
</evidence>
<name>A0A370IAC7_9NOCA</name>
<reference evidence="8 9" key="1">
    <citation type="submission" date="2018-07" db="EMBL/GenBank/DDBJ databases">
        <title>Genomic Encyclopedia of Type Strains, Phase IV (KMG-IV): sequencing the most valuable type-strain genomes for metagenomic binning, comparative biology and taxonomic classification.</title>
        <authorList>
            <person name="Goeker M."/>
        </authorList>
    </citation>
    <scope>NUCLEOTIDE SEQUENCE [LARGE SCALE GENOMIC DNA]</scope>
    <source>
        <strain evidence="8 9">DSM 44290</strain>
    </source>
</reference>
<dbReference type="STRING" id="1210086.GCA_001613105_06138"/>
<protein>
    <recommendedName>
        <fullName evidence="5">3-oxoacyl-[acyl-carrier-protein] reductase MabA</fullName>
    </recommendedName>
</protein>
<feature type="domain" description="Ketoreductase" evidence="7">
    <location>
        <begin position="6"/>
        <end position="192"/>
    </location>
</feature>
<comment type="similarity">
    <text evidence="2">Belongs to the short-chain dehydrogenases/reductases (SDR) family.</text>
</comment>
<evidence type="ECO:0000256" key="4">
    <source>
        <dbReference type="ARBA" id="ARBA00023002"/>
    </source>
</evidence>
<evidence type="ECO:0000259" key="7">
    <source>
        <dbReference type="SMART" id="SM00822"/>
    </source>
</evidence>
<keyword evidence="3" id="KW-0964">Secreted</keyword>
<evidence type="ECO:0000256" key="2">
    <source>
        <dbReference type="ARBA" id="ARBA00006484"/>
    </source>
</evidence>
<dbReference type="GO" id="GO:0032787">
    <property type="term" value="P:monocarboxylic acid metabolic process"/>
    <property type="evidence" value="ECO:0007669"/>
    <property type="project" value="UniProtKB-ARBA"/>
</dbReference>
<evidence type="ECO:0000256" key="6">
    <source>
        <dbReference type="ARBA" id="ARBA00047400"/>
    </source>
</evidence>
<keyword evidence="4" id="KW-0560">Oxidoreductase</keyword>
<organism evidence="8 9">
    <name type="scientific">Nocardia pseudobrasiliensis</name>
    <dbReference type="NCBI Taxonomy" id="45979"/>
    <lineage>
        <taxon>Bacteria</taxon>
        <taxon>Bacillati</taxon>
        <taxon>Actinomycetota</taxon>
        <taxon>Actinomycetes</taxon>
        <taxon>Mycobacteriales</taxon>
        <taxon>Nocardiaceae</taxon>
        <taxon>Nocardia</taxon>
    </lineage>
</organism>
<dbReference type="InterPro" id="IPR050259">
    <property type="entry name" value="SDR"/>
</dbReference>
<dbReference type="PRINTS" id="PR00081">
    <property type="entry name" value="GDHRDH"/>
</dbReference>
<dbReference type="Gene3D" id="3.40.50.720">
    <property type="entry name" value="NAD(P)-binding Rossmann-like Domain"/>
    <property type="match status" value="1"/>
</dbReference>
<dbReference type="InterPro" id="IPR057326">
    <property type="entry name" value="KR_dom"/>
</dbReference>
<dbReference type="CDD" id="cd05233">
    <property type="entry name" value="SDR_c"/>
    <property type="match status" value="1"/>
</dbReference>
<dbReference type="PANTHER" id="PTHR42879">
    <property type="entry name" value="3-OXOACYL-(ACYL-CARRIER-PROTEIN) REDUCTASE"/>
    <property type="match status" value="1"/>
</dbReference>
<dbReference type="GO" id="GO:0004316">
    <property type="term" value="F:3-oxoacyl-[acyl-carrier-protein] reductase (NADPH) activity"/>
    <property type="evidence" value="ECO:0007669"/>
    <property type="project" value="UniProtKB-EC"/>
</dbReference>
<dbReference type="SUPFAM" id="SSF51735">
    <property type="entry name" value="NAD(P)-binding Rossmann-fold domains"/>
    <property type="match status" value="1"/>
</dbReference>
<gene>
    <name evidence="8" type="ORF">DFR76_10286</name>
</gene>
<dbReference type="InterPro" id="IPR036291">
    <property type="entry name" value="NAD(P)-bd_dom_sf"/>
</dbReference>
<evidence type="ECO:0000256" key="5">
    <source>
        <dbReference type="ARBA" id="ARBA00040781"/>
    </source>
</evidence>
<keyword evidence="9" id="KW-1185">Reference proteome</keyword>
<evidence type="ECO:0000313" key="8">
    <source>
        <dbReference type="EMBL" id="RDI67689.1"/>
    </source>
</evidence>
<dbReference type="FunFam" id="3.40.50.720:FF:000084">
    <property type="entry name" value="Short-chain dehydrogenase reductase"/>
    <property type="match status" value="1"/>
</dbReference>
<comment type="catalytic activity">
    <reaction evidence="6">
        <text>a (3R)-hydroxyacyl-[ACP] + NADP(+) = a 3-oxoacyl-[ACP] + NADPH + H(+)</text>
        <dbReference type="Rhea" id="RHEA:17397"/>
        <dbReference type="Rhea" id="RHEA-COMP:9916"/>
        <dbReference type="Rhea" id="RHEA-COMP:9945"/>
        <dbReference type="ChEBI" id="CHEBI:15378"/>
        <dbReference type="ChEBI" id="CHEBI:57783"/>
        <dbReference type="ChEBI" id="CHEBI:58349"/>
        <dbReference type="ChEBI" id="CHEBI:78776"/>
        <dbReference type="ChEBI" id="CHEBI:78827"/>
        <dbReference type="EC" id="1.1.1.100"/>
    </reaction>
    <physiologicalReaction direction="right-to-left" evidence="6">
        <dbReference type="Rhea" id="RHEA:17399"/>
    </physiologicalReaction>
</comment>
<dbReference type="InterPro" id="IPR002347">
    <property type="entry name" value="SDR_fam"/>
</dbReference>
<proteinExistence type="inferred from homology"/>
<dbReference type="Proteomes" id="UP000254869">
    <property type="component" value="Unassembled WGS sequence"/>
</dbReference>
<dbReference type="InterPro" id="IPR020904">
    <property type="entry name" value="Sc_DH/Rdtase_CS"/>
</dbReference>
<dbReference type="PRINTS" id="PR00080">
    <property type="entry name" value="SDRFAMILY"/>
</dbReference>
<sequence>MSLHGRVALVTGAGRGIGRAIALGLAADGADVAVNYRTDADAAAATVAAIEALDRRAIAVRASVDSIEDDERMVARVLDELGPIDILVNNAGIASRGNPVADTDPAELQRVLGIHALGAHHVTRLALPSMRTRPRGDIVMVSSTAVAQHAAGSAPYAMGKAALEALALTLANEERRNGIRVNIVAPGLVDTEMGRRLVRAVAGVEDIRQLDAASPFGRVCRPEDVANTVRFLVSADAEYLTGQKITVDGGGGELG</sequence>
<dbReference type="PANTHER" id="PTHR42879:SF2">
    <property type="entry name" value="3-OXOACYL-[ACYL-CARRIER-PROTEIN] REDUCTASE FABG"/>
    <property type="match status" value="1"/>
</dbReference>
<dbReference type="RefSeq" id="WP_068005182.1">
    <property type="nucleotide sequence ID" value="NZ_QQBC01000002.1"/>
</dbReference>
<evidence type="ECO:0000313" key="9">
    <source>
        <dbReference type="Proteomes" id="UP000254869"/>
    </source>
</evidence>